<name>A0A830EN81_9EURY</name>
<comment type="caution">
    <text evidence="3">The sequence shown here is derived from an EMBL/GenBank/DDBJ whole genome shotgun (WGS) entry which is preliminary data.</text>
</comment>
<dbReference type="AlphaFoldDB" id="A0A830EN81"/>
<gene>
    <name evidence="3" type="ORF">GCM10009067_11030</name>
</gene>
<keyword evidence="1" id="KW-0479">Metal-binding</keyword>
<dbReference type="GO" id="GO:0046872">
    <property type="term" value="F:metal ion binding"/>
    <property type="evidence" value="ECO:0007669"/>
    <property type="project" value="UniProtKB-KW"/>
</dbReference>
<reference evidence="3" key="1">
    <citation type="journal article" date="2014" name="Int. J. Syst. Evol. Microbiol.">
        <title>Complete genome sequence of Corynebacterium casei LMG S-19264T (=DSM 44701T), isolated from a smear-ripened cheese.</title>
        <authorList>
            <consortium name="US DOE Joint Genome Institute (JGI-PGF)"/>
            <person name="Walter F."/>
            <person name="Albersmeier A."/>
            <person name="Kalinowski J."/>
            <person name="Ruckert C."/>
        </authorList>
    </citation>
    <scope>NUCLEOTIDE SEQUENCE</scope>
    <source>
        <strain evidence="3">JCM 19018</strain>
    </source>
</reference>
<dbReference type="InterPro" id="IPR011051">
    <property type="entry name" value="RmlC_Cupin_sf"/>
</dbReference>
<dbReference type="PANTHER" id="PTHR35848">
    <property type="entry name" value="OXALATE-BINDING PROTEIN"/>
    <property type="match status" value="1"/>
</dbReference>
<reference evidence="3" key="2">
    <citation type="submission" date="2020-09" db="EMBL/GenBank/DDBJ databases">
        <authorList>
            <person name="Sun Q."/>
            <person name="Ohkuma M."/>
        </authorList>
    </citation>
    <scope>NUCLEOTIDE SEQUENCE</scope>
    <source>
        <strain evidence="3">JCM 19018</strain>
    </source>
</reference>
<evidence type="ECO:0000256" key="1">
    <source>
        <dbReference type="ARBA" id="ARBA00022723"/>
    </source>
</evidence>
<dbReference type="Gene3D" id="2.60.120.10">
    <property type="entry name" value="Jelly Rolls"/>
    <property type="match status" value="1"/>
</dbReference>
<dbReference type="Proteomes" id="UP000614221">
    <property type="component" value="Unassembled WGS sequence"/>
</dbReference>
<evidence type="ECO:0000259" key="2">
    <source>
        <dbReference type="Pfam" id="PF07883"/>
    </source>
</evidence>
<proteinExistence type="predicted"/>
<sequence>MATMEKVSLDAVESRMGPASVKRALAGPLGTDDIALNYYELAPGESFGFGYHRHPNQEEVFLVQSGTATFETEDGDVHVGAGEAIRFAPGEWQRGRNEGDERVVALALGAPQEMGDTDMLRHCDDCGGRTHNYVEMTDDRDALVTRCAECDAETGRFT</sequence>
<organism evidence="3 4">
    <name type="scientific">Haloarcula sebkhae</name>
    <dbReference type="NCBI Taxonomy" id="932660"/>
    <lineage>
        <taxon>Archaea</taxon>
        <taxon>Methanobacteriati</taxon>
        <taxon>Methanobacteriota</taxon>
        <taxon>Stenosarchaea group</taxon>
        <taxon>Halobacteria</taxon>
        <taxon>Halobacteriales</taxon>
        <taxon>Haloarculaceae</taxon>
        <taxon>Haloarcula</taxon>
    </lineage>
</organism>
<dbReference type="EMBL" id="BMPD01000001">
    <property type="protein sequence ID" value="GGK60530.1"/>
    <property type="molecule type" value="Genomic_DNA"/>
</dbReference>
<dbReference type="InterPro" id="IPR014710">
    <property type="entry name" value="RmlC-like_jellyroll"/>
</dbReference>
<accession>A0A830EN81</accession>
<dbReference type="Pfam" id="PF07883">
    <property type="entry name" value="Cupin_2"/>
    <property type="match status" value="1"/>
</dbReference>
<evidence type="ECO:0000313" key="3">
    <source>
        <dbReference type="EMBL" id="GGK60530.1"/>
    </source>
</evidence>
<dbReference type="PANTHER" id="PTHR35848:SF9">
    <property type="entry name" value="SLL1358 PROTEIN"/>
    <property type="match status" value="1"/>
</dbReference>
<evidence type="ECO:0000313" key="4">
    <source>
        <dbReference type="Proteomes" id="UP000614221"/>
    </source>
</evidence>
<dbReference type="SUPFAM" id="SSF51182">
    <property type="entry name" value="RmlC-like cupins"/>
    <property type="match status" value="1"/>
</dbReference>
<feature type="domain" description="Cupin type-2" evidence="2">
    <location>
        <begin position="38"/>
        <end position="107"/>
    </location>
</feature>
<dbReference type="InterPro" id="IPR051610">
    <property type="entry name" value="GPI/OXD"/>
</dbReference>
<protein>
    <submittedName>
        <fullName evidence="3">Cupin</fullName>
    </submittedName>
</protein>
<dbReference type="InterPro" id="IPR013096">
    <property type="entry name" value="Cupin_2"/>
</dbReference>
<dbReference type="CDD" id="cd02208">
    <property type="entry name" value="cupin_RmlC-like"/>
    <property type="match status" value="1"/>
</dbReference>